<feature type="compositionally biased region" description="Basic and acidic residues" evidence="1">
    <location>
        <begin position="80"/>
        <end position="97"/>
    </location>
</feature>
<accession>A0ABP4BPP9</accession>
<dbReference type="EMBL" id="BAAAHH010000013">
    <property type="protein sequence ID" value="GAA0953187.1"/>
    <property type="molecule type" value="Genomic_DNA"/>
</dbReference>
<comment type="caution">
    <text evidence="2">The sequence shown here is derived from an EMBL/GenBank/DDBJ whole genome shotgun (WGS) entry which is preliminary data.</text>
</comment>
<proteinExistence type="predicted"/>
<protein>
    <recommendedName>
        <fullName evidence="4">Excreted virulence factor EspC (Type VII ESX diderm)</fullName>
    </recommendedName>
</protein>
<sequence length="97" mass="10113">MTPQNGFGVRYEAMQTASEHVGNAAEQWTASVTALNSGQLAPLSLGILGKGVISGYNSVVTGSQKTLKDGATSVKGVSQKIKESSARYKDTDRLGPI</sequence>
<keyword evidence="3" id="KW-1185">Reference proteome</keyword>
<evidence type="ECO:0000313" key="3">
    <source>
        <dbReference type="Proteomes" id="UP001500665"/>
    </source>
</evidence>
<feature type="region of interest" description="Disordered" evidence="1">
    <location>
        <begin position="71"/>
        <end position="97"/>
    </location>
</feature>
<evidence type="ECO:0000256" key="1">
    <source>
        <dbReference type="SAM" id="MobiDB-lite"/>
    </source>
</evidence>
<reference evidence="3" key="1">
    <citation type="journal article" date="2019" name="Int. J. Syst. Evol. Microbiol.">
        <title>The Global Catalogue of Microorganisms (GCM) 10K type strain sequencing project: providing services to taxonomists for standard genome sequencing and annotation.</title>
        <authorList>
            <consortium name="The Broad Institute Genomics Platform"/>
            <consortium name="The Broad Institute Genome Sequencing Center for Infectious Disease"/>
            <person name="Wu L."/>
            <person name="Ma J."/>
        </authorList>
    </citation>
    <scope>NUCLEOTIDE SEQUENCE [LARGE SCALE GENOMIC DNA]</scope>
    <source>
        <strain evidence="3">JCM 10696</strain>
    </source>
</reference>
<gene>
    <name evidence="2" type="ORF">GCM10009550_34830</name>
</gene>
<evidence type="ECO:0008006" key="4">
    <source>
        <dbReference type="Google" id="ProtNLM"/>
    </source>
</evidence>
<dbReference type="Pfam" id="PF10824">
    <property type="entry name" value="T7SS_ESX_EspC"/>
    <property type="match status" value="1"/>
</dbReference>
<dbReference type="Proteomes" id="UP001500665">
    <property type="component" value="Unassembled WGS sequence"/>
</dbReference>
<evidence type="ECO:0000313" key="2">
    <source>
        <dbReference type="EMBL" id="GAA0953187.1"/>
    </source>
</evidence>
<dbReference type="RefSeq" id="WP_344241879.1">
    <property type="nucleotide sequence ID" value="NZ_BAAAHH010000013.1"/>
</dbReference>
<name>A0ABP4BPP9_9ACTN</name>
<organism evidence="2 3">
    <name type="scientific">Actinocorallia libanotica</name>
    <dbReference type="NCBI Taxonomy" id="46162"/>
    <lineage>
        <taxon>Bacteria</taxon>
        <taxon>Bacillati</taxon>
        <taxon>Actinomycetota</taxon>
        <taxon>Actinomycetes</taxon>
        <taxon>Streptosporangiales</taxon>
        <taxon>Thermomonosporaceae</taxon>
        <taxon>Actinocorallia</taxon>
    </lineage>
</organism>
<dbReference type="InterPro" id="IPR022536">
    <property type="entry name" value="EspC"/>
</dbReference>